<dbReference type="SUPFAM" id="SSF56645">
    <property type="entry name" value="Acyl-CoA dehydrogenase NM domain-like"/>
    <property type="match status" value="1"/>
</dbReference>
<evidence type="ECO:0000259" key="10">
    <source>
        <dbReference type="Pfam" id="PF02770"/>
    </source>
</evidence>
<evidence type="ECO:0000256" key="8">
    <source>
        <dbReference type="SAM" id="MobiDB-lite"/>
    </source>
</evidence>
<reference evidence="12 13" key="1">
    <citation type="journal article" date="2021" name="Sci. Rep.">
        <title>The genome of the diatom Chaetoceros tenuissimus carries an ancient integrated fragment of an extant virus.</title>
        <authorList>
            <person name="Hongo Y."/>
            <person name="Kimura K."/>
            <person name="Takaki Y."/>
            <person name="Yoshida Y."/>
            <person name="Baba S."/>
            <person name="Kobayashi G."/>
            <person name="Nagasaki K."/>
            <person name="Hano T."/>
            <person name="Tomaru Y."/>
        </authorList>
    </citation>
    <scope>NUCLEOTIDE SEQUENCE [LARGE SCALE GENOMIC DNA]</scope>
    <source>
        <strain evidence="12 13">NIES-3715</strain>
    </source>
</reference>
<comment type="caution">
    <text evidence="12">The sequence shown here is derived from an EMBL/GenBank/DDBJ whole genome shotgun (WGS) entry which is preliminary data.</text>
</comment>
<evidence type="ECO:0000256" key="6">
    <source>
        <dbReference type="ARBA" id="ARBA00049552"/>
    </source>
</evidence>
<evidence type="ECO:0000256" key="2">
    <source>
        <dbReference type="ARBA" id="ARBA00009347"/>
    </source>
</evidence>
<comment type="catalytic activity">
    <reaction evidence="6">
        <text>(2S)-2-methylbutanoyl-CoA + oxidized [electron-transfer flavoprotein] + H(+) = (2E)-2-methylbut-2-enoyl-CoA + reduced [electron-transfer flavoprotein]</text>
        <dbReference type="Rhea" id="RHEA:48256"/>
        <dbReference type="Rhea" id="RHEA-COMP:10685"/>
        <dbReference type="Rhea" id="RHEA-COMP:10686"/>
        <dbReference type="ChEBI" id="CHEBI:15378"/>
        <dbReference type="ChEBI" id="CHEBI:57337"/>
        <dbReference type="ChEBI" id="CHEBI:57692"/>
        <dbReference type="ChEBI" id="CHEBI:58307"/>
        <dbReference type="ChEBI" id="CHEBI:88166"/>
    </reaction>
    <physiologicalReaction direction="left-to-right" evidence="6">
        <dbReference type="Rhea" id="RHEA:48257"/>
    </physiologicalReaction>
</comment>
<dbReference type="Gene3D" id="1.10.540.10">
    <property type="entry name" value="Acyl-CoA dehydrogenase/oxidase, N-terminal domain"/>
    <property type="match status" value="1"/>
</dbReference>
<evidence type="ECO:0000256" key="7">
    <source>
        <dbReference type="RuleBase" id="RU362125"/>
    </source>
</evidence>
<dbReference type="PROSITE" id="PS00072">
    <property type="entry name" value="ACYL_COA_DH_1"/>
    <property type="match status" value="1"/>
</dbReference>
<dbReference type="InterPro" id="IPR009100">
    <property type="entry name" value="AcylCoA_DH/oxidase_NM_dom_sf"/>
</dbReference>
<dbReference type="PANTHER" id="PTHR43884:SF12">
    <property type="entry name" value="ISOVALERYL-COA DEHYDROGENASE, MITOCHONDRIAL-RELATED"/>
    <property type="match status" value="1"/>
</dbReference>
<dbReference type="InterPro" id="IPR046373">
    <property type="entry name" value="Acyl-CoA_Oxase/DH_mid-dom_sf"/>
</dbReference>
<feature type="compositionally biased region" description="Polar residues" evidence="8">
    <location>
        <begin position="53"/>
        <end position="70"/>
    </location>
</feature>
<comment type="cofactor">
    <cofactor evidence="1 7">
        <name>FAD</name>
        <dbReference type="ChEBI" id="CHEBI:57692"/>
    </cofactor>
</comment>
<proteinExistence type="inferred from homology"/>
<organism evidence="12 13">
    <name type="scientific">Chaetoceros tenuissimus</name>
    <dbReference type="NCBI Taxonomy" id="426638"/>
    <lineage>
        <taxon>Eukaryota</taxon>
        <taxon>Sar</taxon>
        <taxon>Stramenopiles</taxon>
        <taxon>Ochrophyta</taxon>
        <taxon>Bacillariophyta</taxon>
        <taxon>Coscinodiscophyceae</taxon>
        <taxon>Chaetocerotophycidae</taxon>
        <taxon>Chaetocerotales</taxon>
        <taxon>Chaetocerotaceae</taxon>
        <taxon>Chaetoceros</taxon>
    </lineage>
</organism>
<sequence length="452" mass="50591">MMRSGLVAKSYPIYKKVAHEKLSLFRSTQPHASKHIIRAFSSVLTPHEDDPNRSTPVRRSIQSNFNPTSEHGQLRDVVRSFTKEHIEPQANEFNKREEFNKPLFQSLNTDLRLTKLTLENEYCGVEMDATAVAIVHEEMSYSDPAFCLSYLAHEVLFCNNLGRNGNDVQKRKWFVEKDGYIGGMCMSEPNAGTDVLGMITNARQSQDGNGWILNGQKMWITNGTTDGKTTGDVYLVYAKTGEGRLDISQFIVEKEMKGFNLGQQIKDKLGMRASPTAELVFENVFVPNENLVGQVNAGSICMMRNLEIERIALAAMAVGIARRCIDEMISHSSQRKAFGQEIRQFGQIQKMVAESYAEYMSGKTYLYTVANSLDLNSAGNGLDADGVKLYCAQMSKNVADRAIQVMGGYGYVGEYNVERLWRDAKLLEIGGGTNESHHKNMVRDLCRGGLLE</sequence>
<keyword evidence="4 7" id="KW-0274">FAD</keyword>
<protein>
    <submittedName>
        <fullName evidence="12">Isovaleryl- dehydrogenase</fullName>
    </submittedName>
</protein>
<feature type="region of interest" description="Disordered" evidence="8">
    <location>
        <begin position="43"/>
        <end position="70"/>
    </location>
</feature>
<dbReference type="EMBL" id="BLLK01000051">
    <property type="protein sequence ID" value="GFH55876.1"/>
    <property type="molecule type" value="Genomic_DNA"/>
</dbReference>
<dbReference type="Pfam" id="PF02770">
    <property type="entry name" value="Acyl-CoA_dh_M"/>
    <property type="match status" value="1"/>
</dbReference>
<evidence type="ECO:0000259" key="9">
    <source>
        <dbReference type="Pfam" id="PF00441"/>
    </source>
</evidence>
<keyword evidence="3 7" id="KW-0285">Flavoprotein</keyword>
<dbReference type="InterPro" id="IPR009075">
    <property type="entry name" value="AcylCo_DH/oxidase_C"/>
</dbReference>
<dbReference type="SUPFAM" id="SSF47203">
    <property type="entry name" value="Acyl-CoA dehydrogenase C-terminal domain-like"/>
    <property type="match status" value="1"/>
</dbReference>
<gene>
    <name evidence="12" type="ORF">CTEN210_12352</name>
</gene>
<keyword evidence="13" id="KW-1185">Reference proteome</keyword>
<keyword evidence="5 7" id="KW-0560">Oxidoreductase</keyword>
<dbReference type="Pfam" id="PF02771">
    <property type="entry name" value="Acyl-CoA_dh_N"/>
    <property type="match status" value="1"/>
</dbReference>
<feature type="domain" description="Acyl-CoA dehydrogenase/oxidase N-terminal" evidence="11">
    <location>
        <begin position="68"/>
        <end position="174"/>
    </location>
</feature>
<dbReference type="GO" id="GO:0008470">
    <property type="term" value="F:3-methylbutanoyl-CoA dehydrogenase activity"/>
    <property type="evidence" value="ECO:0007669"/>
    <property type="project" value="TreeGrafter"/>
</dbReference>
<name>A0AAD3HA62_9STRA</name>
<dbReference type="Proteomes" id="UP001054902">
    <property type="component" value="Unassembled WGS sequence"/>
</dbReference>
<dbReference type="GO" id="GO:0006552">
    <property type="term" value="P:L-leucine catabolic process"/>
    <property type="evidence" value="ECO:0007669"/>
    <property type="project" value="TreeGrafter"/>
</dbReference>
<dbReference type="InterPro" id="IPR037069">
    <property type="entry name" value="AcylCoA_DH/ox_N_sf"/>
</dbReference>
<dbReference type="PROSITE" id="PS00073">
    <property type="entry name" value="ACYL_COA_DH_2"/>
    <property type="match status" value="1"/>
</dbReference>
<dbReference type="InterPro" id="IPR006091">
    <property type="entry name" value="Acyl-CoA_Oxase/DH_mid-dom"/>
</dbReference>
<dbReference type="Gene3D" id="2.40.110.10">
    <property type="entry name" value="Butyryl-CoA Dehydrogenase, subunit A, domain 2"/>
    <property type="match status" value="1"/>
</dbReference>
<dbReference type="FunFam" id="1.20.140.10:FF:000001">
    <property type="entry name" value="Acyl-CoA dehydrogenase"/>
    <property type="match status" value="1"/>
</dbReference>
<dbReference type="InterPro" id="IPR013786">
    <property type="entry name" value="AcylCoA_DH/ox_N"/>
</dbReference>
<evidence type="ECO:0000313" key="13">
    <source>
        <dbReference type="Proteomes" id="UP001054902"/>
    </source>
</evidence>
<dbReference type="PANTHER" id="PTHR43884">
    <property type="entry name" value="ACYL-COA DEHYDROGENASE"/>
    <property type="match status" value="1"/>
</dbReference>
<comment type="similarity">
    <text evidence="2 7">Belongs to the acyl-CoA dehydrogenase family.</text>
</comment>
<feature type="domain" description="Acyl-CoA oxidase/dehydrogenase middle" evidence="10">
    <location>
        <begin position="184"/>
        <end position="284"/>
    </location>
</feature>
<dbReference type="Gene3D" id="1.20.140.10">
    <property type="entry name" value="Butyryl-CoA Dehydrogenase, subunit A, domain 3"/>
    <property type="match status" value="1"/>
</dbReference>
<evidence type="ECO:0000256" key="4">
    <source>
        <dbReference type="ARBA" id="ARBA00022827"/>
    </source>
</evidence>
<dbReference type="Pfam" id="PF00441">
    <property type="entry name" value="Acyl-CoA_dh_1"/>
    <property type="match status" value="1"/>
</dbReference>
<accession>A0AAD3HA62</accession>
<evidence type="ECO:0000256" key="1">
    <source>
        <dbReference type="ARBA" id="ARBA00001974"/>
    </source>
</evidence>
<evidence type="ECO:0000256" key="5">
    <source>
        <dbReference type="ARBA" id="ARBA00023002"/>
    </source>
</evidence>
<evidence type="ECO:0000313" key="12">
    <source>
        <dbReference type="EMBL" id="GFH55876.1"/>
    </source>
</evidence>
<dbReference type="GO" id="GO:0050660">
    <property type="term" value="F:flavin adenine dinucleotide binding"/>
    <property type="evidence" value="ECO:0007669"/>
    <property type="project" value="InterPro"/>
</dbReference>
<dbReference type="InterPro" id="IPR006089">
    <property type="entry name" value="Acyl-CoA_DH_CS"/>
</dbReference>
<feature type="domain" description="Acyl-CoA dehydrogenase/oxidase C-terminal" evidence="9">
    <location>
        <begin position="297"/>
        <end position="443"/>
    </location>
</feature>
<dbReference type="AlphaFoldDB" id="A0AAD3HA62"/>
<evidence type="ECO:0000259" key="11">
    <source>
        <dbReference type="Pfam" id="PF02771"/>
    </source>
</evidence>
<evidence type="ECO:0000256" key="3">
    <source>
        <dbReference type="ARBA" id="ARBA00022630"/>
    </source>
</evidence>
<dbReference type="InterPro" id="IPR036250">
    <property type="entry name" value="AcylCo_DH-like_C"/>
</dbReference>